<proteinExistence type="predicted"/>
<comment type="caution">
    <text evidence="3">The sequence shown here is derived from an EMBL/GenBank/DDBJ whole genome shotgun (WGS) entry which is preliminary data.</text>
</comment>
<dbReference type="VEuPathDB" id="GiardiaDB:GMRT_12421"/>
<feature type="transmembrane region" description="Helical" evidence="1">
    <location>
        <begin position="163"/>
        <end position="185"/>
    </location>
</feature>
<keyword evidence="1" id="KW-1133">Transmembrane helix</keyword>
<protein>
    <submittedName>
        <fullName evidence="3">High cysteine membrane protein</fullName>
    </submittedName>
</protein>
<evidence type="ECO:0000256" key="2">
    <source>
        <dbReference type="SAM" id="SignalP"/>
    </source>
</evidence>
<feature type="signal peptide" evidence="2">
    <location>
        <begin position="1"/>
        <end position="20"/>
    </location>
</feature>
<reference evidence="3 4" key="1">
    <citation type="submission" date="2019-05" db="EMBL/GenBank/DDBJ databases">
        <title>The compact genome of Giardia muris reveals important steps in the evolution of intestinal protozoan parasites.</title>
        <authorList>
            <person name="Xu F."/>
            <person name="Jimenez-Gonzalez A."/>
            <person name="Einarsson E."/>
            <person name="Astvaldsson A."/>
            <person name="Peirasmaki D."/>
            <person name="Eckmann L."/>
            <person name="Andersson J.O."/>
            <person name="Svard S.G."/>
            <person name="Jerlstrom-Hultqvist J."/>
        </authorList>
    </citation>
    <scope>NUCLEOTIDE SEQUENCE [LARGE SCALE GENOMIC DNA]</scope>
    <source>
        <strain evidence="3 4">Roberts-Thomson</strain>
    </source>
</reference>
<evidence type="ECO:0000313" key="4">
    <source>
        <dbReference type="Proteomes" id="UP000315496"/>
    </source>
</evidence>
<dbReference type="OrthoDB" id="10255872at2759"/>
<keyword evidence="1" id="KW-0472">Membrane</keyword>
<name>A0A4Z1T478_GIAMU</name>
<accession>A0A4Z1T478</accession>
<dbReference type="Proteomes" id="UP000315496">
    <property type="component" value="Chromosome 4"/>
</dbReference>
<keyword evidence="4" id="KW-1185">Reference proteome</keyword>
<sequence length="212" mass="22143">MLLLLLLVGIFCAGCDFTVSSVPAGECGGPMGRSQARRVTAALPLTNAGCAIDQIPFHPDGQSTEVRCGQCDPQQTTASGTNPNCPISHVCTDEGVCTAAKNYALFGLPCPGGGALAWCGSLPCINRRCVQCFHGTSVGPYTCIDGQYYDGPMARLAVDPATIISLSMLGGIVGIIVIYMVVSCIQGRRLRRRFYQGLATKLAAPQSGSPPL</sequence>
<keyword evidence="2" id="KW-0732">Signal</keyword>
<evidence type="ECO:0000256" key="1">
    <source>
        <dbReference type="SAM" id="Phobius"/>
    </source>
</evidence>
<evidence type="ECO:0000313" key="3">
    <source>
        <dbReference type="EMBL" id="TNJ27221.1"/>
    </source>
</evidence>
<feature type="chain" id="PRO_5021450810" evidence="2">
    <location>
        <begin position="21"/>
        <end position="212"/>
    </location>
</feature>
<organism evidence="3 4">
    <name type="scientific">Giardia muris</name>
    <dbReference type="NCBI Taxonomy" id="5742"/>
    <lineage>
        <taxon>Eukaryota</taxon>
        <taxon>Metamonada</taxon>
        <taxon>Diplomonadida</taxon>
        <taxon>Hexamitidae</taxon>
        <taxon>Giardiinae</taxon>
        <taxon>Giardia</taxon>
    </lineage>
</organism>
<keyword evidence="1" id="KW-0812">Transmembrane</keyword>
<gene>
    <name evidence="3" type="ORF">GMRT_12421</name>
</gene>
<dbReference type="AlphaFoldDB" id="A0A4Z1T478"/>
<dbReference type="EMBL" id="VDLU01000004">
    <property type="protein sequence ID" value="TNJ27221.1"/>
    <property type="molecule type" value="Genomic_DNA"/>
</dbReference>